<comment type="caution">
    <text evidence="3">The sequence shown here is derived from an EMBL/GenBank/DDBJ whole genome shotgun (WGS) entry which is preliminary data.</text>
</comment>
<sequence length="282" mass="30592">MRGSDPSDDDGTQASLRTLLGSVFGGMVFIALVFLACFFLYRYRRRKSRGSWGFGSEKPLRSGRGSPDSSTGLQHGYQSRLSLYSDGSSTRSLYDFISQQPFVASATQGRYSNPFSDSARMQRASTPSLENTTRFPLIDTSDIPEPTQPPMTAQSVLPRRAYSADWGVAQTRHERINSGGVAVQFPTFGTDEDSIHSGDRSLGSTVILPGRSSMGSSHLQRFSYQMSLAELGYSDPAGGPSEPITRTSTRSDPFDLVVPPKAIHRRSSSALPGALPGMDSQV</sequence>
<protein>
    <submittedName>
        <fullName evidence="3">Uncharacterized protein</fullName>
    </submittedName>
</protein>
<organism evidence="3 4">
    <name type="scientific">Aspergillus nanangensis</name>
    <dbReference type="NCBI Taxonomy" id="2582783"/>
    <lineage>
        <taxon>Eukaryota</taxon>
        <taxon>Fungi</taxon>
        <taxon>Dikarya</taxon>
        <taxon>Ascomycota</taxon>
        <taxon>Pezizomycotina</taxon>
        <taxon>Eurotiomycetes</taxon>
        <taxon>Eurotiomycetidae</taxon>
        <taxon>Eurotiales</taxon>
        <taxon>Aspergillaceae</taxon>
        <taxon>Aspergillus</taxon>
        <taxon>Aspergillus subgen. Circumdati</taxon>
    </lineage>
</organism>
<keyword evidence="4" id="KW-1185">Reference proteome</keyword>
<evidence type="ECO:0000313" key="4">
    <source>
        <dbReference type="Proteomes" id="UP001194746"/>
    </source>
</evidence>
<keyword evidence="2" id="KW-1133">Transmembrane helix</keyword>
<dbReference type="AlphaFoldDB" id="A0AAD4CGM0"/>
<feature type="region of interest" description="Disordered" evidence="1">
    <location>
        <begin position="49"/>
        <end position="75"/>
    </location>
</feature>
<keyword evidence="2" id="KW-0472">Membrane</keyword>
<keyword evidence="2" id="KW-0812">Transmembrane</keyword>
<reference evidence="3" key="1">
    <citation type="journal article" date="2019" name="Beilstein J. Org. Chem.">
        <title>Nanangenines: drimane sesquiterpenoids as the dominant metabolite cohort of a novel Australian fungus, Aspergillus nanangensis.</title>
        <authorList>
            <person name="Lacey H.J."/>
            <person name="Gilchrist C.L.M."/>
            <person name="Crombie A."/>
            <person name="Kalaitzis J.A."/>
            <person name="Vuong D."/>
            <person name="Rutledge P.J."/>
            <person name="Turner P."/>
            <person name="Pitt J.I."/>
            <person name="Lacey E."/>
            <person name="Chooi Y.H."/>
            <person name="Piggott A.M."/>
        </authorList>
    </citation>
    <scope>NUCLEOTIDE SEQUENCE</scope>
    <source>
        <strain evidence="3">MST-FP2251</strain>
    </source>
</reference>
<feature type="transmembrane region" description="Helical" evidence="2">
    <location>
        <begin position="20"/>
        <end position="41"/>
    </location>
</feature>
<gene>
    <name evidence="3" type="ORF">FE257_011959</name>
</gene>
<dbReference type="EMBL" id="VCAU01000082">
    <property type="protein sequence ID" value="KAF9886134.1"/>
    <property type="molecule type" value="Genomic_DNA"/>
</dbReference>
<evidence type="ECO:0000313" key="3">
    <source>
        <dbReference type="EMBL" id="KAF9886134.1"/>
    </source>
</evidence>
<accession>A0AAD4CGM0</accession>
<name>A0AAD4CGM0_ASPNN</name>
<evidence type="ECO:0000256" key="2">
    <source>
        <dbReference type="SAM" id="Phobius"/>
    </source>
</evidence>
<proteinExistence type="predicted"/>
<dbReference type="Proteomes" id="UP001194746">
    <property type="component" value="Unassembled WGS sequence"/>
</dbReference>
<evidence type="ECO:0000256" key="1">
    <source>
        <dbReference type="SAM" id="MobiDB-lite"/>
    </source>
</evidence>
<reference evidence="3" key="2">
    <citation type="submission" date="2020-02" db="EMBL/GenBank/DDBJ databases">
        <authorList>
            <person name="Gilchrist C.L.M."/>
            <person name="Chooi Y.-H."/>
        </authorList>
    </citation>
    <scope>NUCLEOTIDE SEQUENCE</scope>
    <source>
        <strain evidence="3">MST-FP2251</strain>
    </source>
</reference>
<feature type="region of interest" description="Disordered" evidence="1">
    <location>
        <begin position="233"/>
        <end position="282"/>
    </location>
</feature>